<reference evidence="2 3" key="1">
    <citation type="submission" date="2018-02" db="EMBL/GenBank/DDBJ databases">
        <authorList>
            <person name="Cohen D.B."/>
            <person name="Kent A.D."/>
        </authorList>
    </citation>
    <scope>NUCLEOTIDE SEQUENCE [LARGE SCALE GENOMIC DNA]</scope>
    <source>
        <strain evidence="2">1</strain>
    </source>
</reference>
<protein>
    <recommendedName>
        <fullName evidence="4">Gfo/Idh/MocA-like oxidoreductase N-terminal domain-containing protein</fullName>
    </recommendedName>
</protein>
<feature type="compositionally biased region" description="Basic residues" evidence="1">
    <location>
        <begin position="101"/>
        <end position="119"/>
    </location>
</feature>
<organism evidence="2 3">
    <name type="scientific">Micropruina glycogenica</name>
    <dbReference type="NCBI Taxonomy" id="75385"/>
    <lineage>
        <taxon>Bacteria</taxon>
        <taxon>Bacillati</taxon>
        <taxon>Actinomycetota</taxon>
        <taxon>Actinomycetes</taxon>
        <taxon>Propionibacteriales</taxon>
        <taxon>Nocardioidaceae</taxon>
        <taxon>Micropruina</taxon>
    </lineage>
</organism>
<name>A0A2N9JFU3_9ACTN</name>
<feature type="region of interest" description="Disordered" evidence="1">
    <location>
        <begin position="88"/>
        <end position="206"/>
    </location>
</feature>
<keyword evidence="3" id="KW-1185">Reference proteome</keyword>
<evidence type="ECO:0000256" key="1">
    <source>
        <dbReference type="SAM" id="MobiDB-lite"/>
    </source>
</evidence>
<dbReference type="EMBL" id="LT985188">
    <property type="protein sequence ID" value="SPD86399.1"/>
    <property type="molecule type" value="Genomic_DNA"/>
</dbReference>
<sequence length="317" mass="34823">MASGPRVPVSDRRRPDPRHRPLLLHLAGAGPRPGGVGDGGGWPGARRPYGDVGPEAGHRLRGDRAHHRERAAAARLRRVVGVPVLVRLGSEPHGHPGVPGRGRHRRRARPEYVRRRRDHPCRWRADRHRDRRRCRQRPRHRRGRARPGPGGGPAAAAGGQPGLPRARHHAGGREVHRQRRDRDRDLCSARGRAAARGLEPDHGERMTLSLPSPRLIAPQSVPVLRWGVIGTSIGDSFVQAVHAHTPQRVVAVAARDRDRHRSHGSRPFPRRSPIPSGLLPGRPLRTGRGVGRRRPHRCPASRPHPRLGASAGGTAVA</sequence>
<proteinExistence type="predicted"/>
<feature type="compositionally biased region" description="Low complexity" evidence="1">
    <location>
        <begin position="154"/>
        <end position="164"/>
    </location>
</feature>
<evidence type="ECO:0000313" key="3">
    <source>
        <dbReference type="Proteomes" id="UP000238164"/>
    </source>
</evidence>
<feature type="compositionally biased region" description="Gly residues" evidence="1">
    <location>
        <begin position="31"/>
        <end position="43"/>
    </location>
</feature>
<feature type="compositionally biased region" description="Basic and acidic residues" evidence="1">
    <location>
        <begin position="171"/>
        <end position="187"/>
    </location>
</feature>
<accession>A0A2N9JFU3</accession>
<feature type="compositionally biased region" description="Basic residues" evidence="1">
    <location>
        <begin position="290"/>
        <end position="305"/>
    </location>
</feature>
<dbReference type="KEGG" id="mgg:MPLG2_1363"/>
<evidence type="ECO:0008006" key="4">
    <source>
        <dbReference type="Google" id="ProtNLM"/>
    </source>
</evidence>
<feature type="compositionally biased region" description="Low complexity" evidence="1">
    <location>
        <begin position="265"/>
        <end position="276"/>
    </location>
</feature>
<evidence type="ECO:0000313" key="2">
    <source>
        <dbReference type="EMBL" id="SPD86399.1"/>
    </source>
</evidence>
<gene>
    <name evidence="2" type="ORF">MPLG2_1363</name>
</gene>
<dbReference type="Proteomes" id="UP000238164">
    <property type="component" value="Chromosome 1"/>
</dbReference>
<feature type="region of interest" description="Disordered" evidence="1">
    <location>
        <begin position="253"/>
        <end position="317"/>
    </location>
</feature>
<feature type="compositionally biased region" description="Basic residues" evidence="1">
    <location>
        <begin position="129"/>
        <end position="145"/>
    </location>
</feature>
<dbReference type="AlphaFoldDB" id="A0A2N9JFU3"/>
<feature type="region of interest" description="Disordered" evidence="1">
    <location>
        <begin position="1"/>
        <end position="72"/>
    </location>
</feature>